<dbReference type="InterPro" id="IPR018501">
    <property type="entry name" value="DDT_dom"/>
</dbReference>
<organism evidence="6 7">
    <name type="scientific">Coemansia erecta</name>
    <dbReference type="NCBI Taxonomy" id="147472"/>
    <lineage>
        <taxon>Eukaryota</taxon>
        <taxon>Fungi</taxon>
        <taxon>Fungi incertae sedis</taxon>
        <taxon>Zoopagomycota</taxon>
        <taxon>Kickxellomycotina</taxon>
        <taxon>Kickxellomycetes</taxon>
        <taxon>Kickxellales</taxon>
        <taxon>Kickxellaceae</taxon>
        <taxon>Coemansia</taxon>
    </lineage>
</organism>
<feature type="compositionally biased region" description="Basic residues" evidence="4">
    <location>
        <begin position="1148"/>
        <end position="1161"/>
    </location>
</feature>
<evidence type="ECO:0000256" key="2">
    <source>
        <dbReference type="ARBA" id="ARBA00023242"/>
    </source>
</evidence>
<feature type="region of interest" description="Disordered" evidence="4">
    <location>
        <begin position="1092"/>
        <end position="1192"/>
    </location>
</feature>
<evidence type="ECO:0000256" key="4">
    <source>
        <dbReference type="SAM" id="MobiDB-lite"/>
    </source>
</evidence>
<evidence type="ECO:0000313" key="6">
    <source>
        <dbReference type="EMBL" id="KAJ1721497.1"/>
    </source>
</evidence>
<dbReference type="PANTHER" id="PTHR32075">
    <property type="entry name" value="ISWI CHROMATIN-REMODELING COMPLEX SUBUNIT YPL216W-RELATED"/>
    <property type="match status" value="1"/>
</dbReference>
<dbReference type="Proteomes" id="UP001149813">
    <property type="component" value="Unassembled WGS sequence"/>
</dbReference>
<name>A0A9W8CS60_9FUNG</name>
<dbReference type="Pfam" id="PF10537">
    <property type="entry name" value="WAC_Acf1_DNA_bd"/>
    <property type="match status" value="1"/>
</dbReference>
<feature type="domain" description="WAC" evidence="5">
    <location>
        <begin position="32"/>
        <end position="140"/>
    </location>
</feature>
<gene>
    <name evidence="6" type="ORF">LPJ53_003983</name>
</gene>
<dbReference type="PANTHER" id="PTHR32075:SF6">
    <property type="entry name" value="ISWI CHROMATIN-REMODELING COMPLEX SUBUNIT YPL216W-RELATED"/>
    <property type="match status" value="1"/>
</dbReference>
<dbReference type="GO" id="GO:0000785">
    <property type="term" value="C:chromatin"/>
    <property type="evidence" value="ECO:0007669"/>
    <property type="project" value="UniProtKB-ARBA"/>
</dbReference>
<comment type="caution">
    <text evidence="6">The sequence shown here is derived from an EMBL/GenBank/DDBJ whole genome shotgun (WGS) entry which is preliminary data.</text>
</comment>
<feature type="region of interest" description="Disordered" evidence="4">
    <location>
        <begin position="289"/>
        <end position="318"/>
    </location>
</feature>
<feature type="region of interest" description="Disordered" evidence="4">
    <location>
        <begin position="366"/>
        <end position="432"/>
    </location>
</feature>
<feature type="compositionally biased region" description="Polar residues" evidence="4">
    <location>
        <begin position="306"/>
        <end position="317"/>
    </location>
</feature>
<dbReference type="GO" id="GO:0000781">
    <property type="term" value="C:chromosome, telomeric region"/>
    <property type="evidence" value="ECO:0007669"/>
    <property type="project" value="GOC"/>
</dbReference>
<dbReference type="OrthoDB" id="332390at2759"/>
<comment type="subcellular location">
    <subcellularLocation>
        <location evidence="1 3">Nucleus</location>
    </subcellularLocation>
</comment>
<feature type="compositionally biased region" description="Low complexity" evidence="4">
    <location>
        <begin position="595"/>
        <end position="615"/>
    </location>
</feature>
<feature type="region of interest" description="Disordered" evidence="4">
    <location>
        <begin position="817"/>
        <end position="855"/>
    </location>
</feature>
<dbReference type="Pfam" id="PF02791">
    <property type="entry name" value="DDT"/>
    <property type="match status" value="1"/>
</dbReference>
<feature type="region of interest" description="Disordered" evidence="4">
    <location>
        <begin position="562"/>
        <end position="679"/>
    </location>
</feature>
<protein>
    <recommendedName>
        <fullName evidence="5">WAC domain-containing protein</fullName>
    </recommendedName>
</protein>
<evidence type="ECO:0000259" key="5">
    <source>
        <dbReference type="PROSITE" id="PS51136"/>
    </source>
</evidence>
<dbReference type="EMBL" id="JANBOJ010000167">
    <property type="protein sequence ID" value="KAJ1721497.1"/>
    <property type="molecule type" value="Genomic_DNA"/>
</dbReference>
<keyword evidence="2 3" id="KW-0539">Nucleus</keyword>
<feature type="compositionally biased region" description="Basic residues" evidence="4">
    <location>
        <begin position="632"/>
        <end position="652"/>
    </location>
</feature>
<accession>A0A9W8CS60</accession>
<evidence type="ECO:0000256" key="1">
    <source>
        <dbReference type="ARBA" id="ARBA00004123"/>
    </source>
</evidence>
<feature type="compositionally biased region" description="Low complexity" evidence="4">
    <location>
        <begin position="653"/>
        <end position="662"/>
    </location>
</feature>
<evidence type="ECO:0000313" key="7">
    <source>
        <dbReference type="Proteomes" id="UP001149813"/>
    </source>
</evidence>
<proteinExistence type="predicted"/>
<sequence>MPLLDGFPVQLLAGPALENANPKRNPSNTAPVSGWLIRYTGETFYDYESYLERITFYRKSQFVCKHSRRPNLTYEQALLSERAEEHCLTGVGFSDMLVCEMLTFLSQSSLPISQAIDALYYRFQYDFFVGEHIDVRYPGTDGAMYECFVVHVGPLPKQSTGSSIHRENAVGDDADAHGTSEVTKIAIERLGDMAEAIVAYEQRKERIYTVRLYDVDGHPIDDSDISVPAQELSRSRNVFTKVALRQFLDDNMQRGPRPGSPWVVCSWWRERFRIPYLYGGEARLLRSSSLSSPHGANGKSAKKNDAQQAKAPTNQNYVYDPYESERHVVLKPVRKFPIDDLDFVTIQHVKYNEGIVWALRRKIRKKPEPSSDNTNGKVRQITDFFPVKSEKPDDDDKTQQHQQPTQANDAEAPKETSPEKEEEEEEEALRNRWPEPMCEWQVPAALVSRMLSTYMFLSCFSTPIRLTPFSLDYFESSLVYGLPSDAPNESSSLLGVNAVYRESAIALLNMVAGNRKRVGSSSHSAAQRIEDMLRRQNACITDVEDNADSDKMDVDIVVDDVLPPVPPVNKPPTVASARNGKRATARMGRLGGRISSGLVNSSSVASSPAQSSASEAESDSDNASEASTTKIKNIKKAMRGGKRVARSRRRNGRVSSTVSSRAVSEDESEAKNDQGATDVDPSLLRSHALLRHLSRTWALEGDIDSDSWAQALAGWVVEAHADYFSELDGLYSALWSSENLTLDSLETVLWQTLGSSTELRLVVLELLVCECSEVEEIREYLDQTSEMSAELKRERLEIKRELKRIAEAEQELDKIEAEDQQSLGLSREQGRKEKEVELQRQKERRKLGESARTQQRRLDNVERDLRRNAVGRLTPLGSDRFLNRYYFLDGIGDCPLVGSNSGRLLVQPPAFDEIKEAMDGLPQFVHATRALQMSMLWTGGVRPADHLPHVDCDLSMAANIKFFANNGLEHSFELNTLARRGELWGYYATTAQVDALRRWLEPRGRRDAALEAELELVHLSLSNSIRKRCHTLDASFEARVRAREYVCERINSLLDSNECTDGSPELAKLHEELAEIDRTHLPRALLPPQIAMGGKSQQAQQQLQPQPQPQAGESGAEAERAGGSSRASSVEPASSVDLFVQQATLHASTKRGGRRGRRPRSGYRGAGGSAAASRRQRPKTIVDDFLQYSNKA</sequence>
<dbReference type="GO" id="GO:0005634">
    <property type="term" value="C:nucleus"/>
    <property type="evidence" value="ECO:0007669"/>
    <property type="project" value="UniProtKB-SubCell"/>
</dbReference>
<dbReference type="Pfam" id="PF15613">
    <property type="entry name" value="WSD"/>
    <property type="match status" value="1"/>
</dbReference>
<keyword evidence="7" id="KW-1185">Reference proteome</keyword>
<feature type="compositionally biased region" description="Low complexity" evidence="4">
    <location>
        <begin position="1097"/>
        <end position="1136"/>
    </location>
</feature>
<reference evidence="6" key="1">
    <citation type="submission" date="2022-07" db="EMBL/GenBank/DDBJ databases">
        <title>Phylogenomic reconstructions and comparative analyses of Kickxellomycotina fungi.</title>
        <authorList>
            <person name="Reynolds N.K."/>
            <person name="Stajich J.E."/>
            <person name="Barry K."/>
            <person name="Grigoriev I.V."/>
            <person name="Crous P."/>
            <person name="Smith M.E."/>
        </authorList>
    </citation>
    <scope>NUCLEOTIDE SEQUENCE</scope>
    <source>
        <strain evidence="6">NBRC 32514</strain>
    </source>
</reference>
<feature type="compositionally biased region" description="Basic and acidic residues" evidence="4">
    <location>
        <begin position="828"/>
        <end position="849"/>
    </location>
</feature>
<evidence type="ECO:0000256" key="3">
    <source>
        <dbReference type="PROSITE-ProRule" id="PRU00475"/>
    </source>
</evidence>
<dbReference type="GO" id="GO:0031509">
    <property type="term" value="P:subtelomeric heterochromatin formation"/>
    <property type="evidence" value="ECO:0007669"/>
    <property type="project" value="TreeGrafter"/>
</dbReference>
<dbReference type="InterPro" id="IPR013136">
    <property type="entry name" value="WSTF_Acf1_Cbp146"/>
</dbReference>
<dbReference type="PROSITE" id="PS51136">
    <property type="entry name" value="WAC"/>
    <property type="match status" value="1"/>
</dbReference>
<dbReference type="InterPro" id="IPR028941">
    <property type="entry name" value="WHIM2_dom"/>
</dbReference>
<dbReference type="AlphaFoldDB" id="A0A9W8CS60"/>